<dbReference type="SUPFAM" id="SSF88713">
    <property type="entry name" value="Glycoside hydrolase/deacetylase"/>
    <property type="match status" value="1"/>
</dbReference>
<dbReference type="Proteomes" id="UP001225378">
    <property type="component" value="Chromosome"/>
</dbReference>
<dbReference type="GO" id="GO:0016810">
    <property type="term" value="F:hydrolase activity, acting on carbon-nitrogen (but not peptide) bonds"/>
    <property type="evidence" value="ECO:0007669"/>
    <property type="project" value="InterPro"/>
</dbReference>
<proteinExistence type="predicted"/>
<gene>
    <name evidence="3" type="ORF">Q9L42_017730</name>
</gene>
<keyword evidence="1" id="KW-0472">Membrane</keyword>
<dbReference type="RefSeq" id="WP_349431525.1">
    <property type="nucleotide sequence ID" value="NZ_CP157743.1"/>
</dbReference>
<name>A0AAU7NU51_9GAMM</name>
<dbReference type="GO" id="GO:0005975">
    <property type="term" value="P:carbohydrate metabolic process"/>
    <property type="evidence" value="ECO:0007669"/>
    <property type="project" value="InterPro"/>
</dbReference>
<dbReference type="PANTHER" id="PTHR10587:SF137">
    <property type="entry name" value="4-DEOXY-4-FORMAMIDO-L-ARABINOSE-PHOSPHOUNDECAPRENOL DEFORMYLASE ARND-RELATED"/>
    <property type="match status" value="1"/>
</dbReference>
<accession>A0AAU7NU51</accession>
<feature type="domain" description="NodB homology" evidence="2">
    <location>
        <begin position="53"/>
        <end position="267"/>
    </location>
</feature>
<dbReference type="PANTHER" id="PTHR10587">
    <property type="entry name" value="GLYCOSYL TRANSFERASE-RELATED"/>
    <property type="match status" value="1"/>
</dbReference>
<dbReference type="InterPro" id="IPR011330">
    <property type="entry name" value="Glyco_hydro/deAcase_b/a-brl"/>
</dbReference>
<dbReference type="KEGG" id="mech:Q9L42_017730"/>
<evidence type="ECO:0000256" key="1">
    <source>
        <dbReference type="SAM" id="Phobius"/>
    </source>
</evidence>
<dbReference type="EMBL" id="CP157743">
    <property type="protein sequence ID" value="XBS20171.1"/>
    <property type="molecule type" value="Genomic_DNA"/>
</dbReference>
<feature type="transmembrane region" description="Helical" evidence="1">
    <location>
        <begin position="20"/>
        <end position="39"/>
    </location>
</feature>
<dbReference type="InterPro" id="IPR050248">
    <property type="entry name" value="Polysacc_deacetylase_ArnD"/>
</dbReference>
<organism evidence="3 4">
    <name type="scientific">Methylomarinum roseum</name>
    <dbReference type="NCBI Taxonomy" id="3067653"/>
    <lineage>
        <taxon>Bacteria</taxon>
        <taxon>Pseudomonadati</taxon>
        <taxon>Pseudomonadota</taxon>
        <taxon>Gammaproteobacteria</taxon>
        <taxon>Methylococcales</taxon>
        <taxon>Methylococcaceae</taxon>
        <taxon>Methylomarinum</taxon>
    </lineage>
</organism>
<dbReference type="Gene3D" id="3.20.20.370">
    <property type="entry name" value="Glycoside hydrolase/deacetylase"/>
    <property type="match status" value="1"/>
</dbReference>
<evidence type="ECO:0000259" key="2">
    <source>
        <dbReference type="PROSITE" id="PS51677"/>
    </source>
</evidence>
<keyword evidence="4" id="KW-1185">Reference proteome</keyword>
<sequence>MSEEDTELNETFKTRVTLKAIIWLVPVLASLMTGCMTGFDASYPRGQASTESAEFMLSFDDGPLPDKTERVLAILATLKAIDGTPIKAGFFLLADAPDEFWQRRIYYAPYEFWTDKGSIAKYPDIARRIKLAGHVIGNHSTHHAWFRWPWLDTPEAVLGEFTEWEAISKRVLGESNIRLFRPPYFILNTSVRETAVRLGYQIVMGESVGDTIPGMTVEGIKQKTQTILAAWSKPYPCVLIFHDSRPTTYQHLDEIVSYLQQLGFRLVHFDPKRL</sequence>
<dbReference type="Pfam" id="PF01522">
    <property type="entry name" value="Polysacc_deac_1"/>
    <property type="match status" value="1"/>
</dbReference>
<evidence type="ECO:0000313" key="4">
    <source>
        <dbReference type="Proteomes" id="UP001225378"/>
    </source>
</evidence>
<dbReference type="PROSITE" id="PS51677">
    <property type="entry name" value="NODB"/>
    <property type="match status" value="1"/>
</dbReference>
<evidence type="ECO:0000313" key="3">
    <source>
        <dbReference type="EMBL" id="XBS20171.1"/>
    </source>
</evidence>
<protein>
    <submittedName>
        <fullName evidence="3">Polysaccharide deacetylase family protein</fullName>
        <ecNumber evidence="3">3.-.-.-</ecNumber>
    </submittedName>
</protein>
<keyword evidence="1" id="KW-1133">Transmembrane helix</keyword>
<keyword evidence="3" id="KW-0378">Hydrolase</keyword>
<dbReference type="EC" id="3.-.-.-" evidence="3"/>
<keyword evidence="1" id="KW-0812">Transmembrane</keyword>
<dbReference type="AlphaFoldDB" id="A0AAU7NU51"/>
<dbReference type="CDD" id="cd10917">
    <property type="entry name" value="CE4_NodB_like_6s_7s"/>
    <property type="match status" value="1"/>
</dbReference>
<reference evidence="3 4" key="1">
    <citation type="journal article" date="2024" name="Microbiology">
        <title>Methylomarinum rosea sp. nov., a novel halophilic methanotrophic bacterium from the hypersaline Lake Elton.</title>
        <authorList>
            <person name="Suleimanov R.Z."/>
            <person name="Oshkin I.Y."/>
            <person name="Danilova O.V."/>
            <person name="Suzina N.E."/>
            <person name="Dedysh S.N."/>
        </authorList>
    </citation>
    <scope>NUCLEOTIDE SEQUENCE [LARGE SCALE GENOMIC DNA]</scope>
    <source>
        <strain evidence="3 4">Ch1-1</strain>
    </source>
</reference>
<dbReference type="InterPro" id="IPR002509">
    <property type="entry name" value="NODB_dom"/>
</dbReference>